<evidence type="ECO:0000256" key="1">
    <source>
        <dbReference type="ARBA" id="ARBA00009437"/>
    </source>
</evidence>
<dbReference type="SUPFAM" id="SSF46785">
    <property type="entry name" value="Winged helix' DNA-binding domain"/>
    <property type="match status" value="1"/>
</dbReference>
<evidence type="ECO:0000256" key="4">
    <source>
        <dbReference type="ARBA" id="ARBA00023163"/>
    </source>
</evidence>
<dbReference type="PROSITE" id="PS50931">
    <property type="entry name" value="HTH_LYSR"/>
    <property type="match status" value="1"/>
</dbReference>
<reference evidence="6 7" key="1">
    <citation type="submission" date="2020-04" db="EMBL/GenBank/DDBJ databases">
        <authorList>
            <person name="De Canck E."/>
        </authorList>
    </citation>
    <scope>NUCLEOTIDE SEQUENCE [LARGE SCALE GENOMIC DNA]</scope>
    <source>
        <strain evidence="6 7">LMG 29542</strain>
    </source>
</reference>
<dbReference type="SUPFAM" id="SSF53850">
    <property type="entry name" value="Periplasmic binding protein-like II"/>
    <property type="match status" value="1"/>
</dbReference>
<dbReference type="CDD" id="cd08432">
    <property type="entry name" value="PBP2_GcdR_TrpI_HvrB_AmpR_like"/>
    <property type="match status" value="1"/>
</dbReference>
<keyword evidence="3" id="KW-0238">DNA-binding</keyword>
<sequence>MRPYIPSLQSLLAFEAASRHLSFTRAAQELELTQTAISHQIKTLEDRLEVKLFVRRRNVLTLTPAAREYLNSVHEAINLLSIATAHARKKKPSTVLTVTCLPTYAVKCLIPALPEFQRAHPDITVHVATSSTFNEFERNSYDVAIRYGTGRWASTRSDRLHSEEFFPVCSPEVLAEAGRFGSIAEGLARMRQIRTYFYSMYQDDWPAWLEAAVHEPVEFAGESVFHLQLTSLAAAVDGVGIAIGRTPLVNGDLQSGKLVAPFEVRVPSSSAYFVTSPIDKARTKKVELFREWALARLGENRERAARTSPPRAVAAAVAADAPC</sequence>
<keyword evidence="4" id="KW-0804">Transcription</keyword>
<feature type="domain" description="HTH lysR-type" evidence="5">
    <location>
        <begin position="6"/>
        <end position="63"/>
    </location>
</feature>
<dbReference type="PRINTS" id="PR00039">
    <property type="entry name" value="HTHLYSR"/>
</dbReference>
<proteinExistence type="inferred from homology"/>
<dbReference type="InterPro" id="IPR000847">
    <property type="entry name" value="LysR_HTH_N"/>
</dbReference>
<dbReference type="GO" id="GO:0006351">
    <property type="term" value="P:DNA-templated transcription"/>
    <property type="evidence" value="ECO:0007669"/>
    <property type="project" value="TreeGrafter"/>
</dbReference>
<evidence type="ECO:0000256" key="3">
    <source>
        <dbReference type="ARBA" id="ARBA00023125"/>
    </source>
</evidence>
<dbReference type="PANTHER" id="PTHR30537:SF74">
    <property type="entry name" value="HTH-TYPE TRANSCRIPTIONAL REGULATOR TRPI"/>
    <property type="match status" value="1"/>
</dbReference>
<dbReference type="GO" id="GO:0003700">
    <property type="term" value="F:DNA-binding transcription factor activity"/>
    <property type="evidence" value="ECO:0007669"/>
    <property type="project" value="InterPro"/>
</dbReference>
<dbReference type="Gene3D" id="3.40.190.10">
    <property type="entry name" value="Periplasmic binding protein-like II"/>
    <property type="match status" value="2"/>
</dbReference>
<dbReference type="InterPro" id="IPR036390">
    <property type="entry name" value="WH_DNA-bd_sf"/>
</dbReference>
<gene>
    <name evidence="6" type="primary">gcvA_7</name>
    <name evidence="6" type="ORF">LMG29542_04909</name>
</gene>
<keyword evidence="2" id="KW-0805">Transcription regulation</keyword>
<accession>A0A6J5EHF8</accession>
<dbReference type="PANTHER" id="PTHR30537">
    <property type="entry name" value="HTH-TYPE TRANSCRIPTIONAL REGULATOR"/>
    <property type="match status" value="1"/>
</dbReference>
<dbReference type="InterPro" id="IPR005119">
    <property type="entry name" value="LysR_subst-bd"/>
</dbReference>
<comment type="similarity">
    <text evidence="1">Belongs to the LysR transcriptional regulatory family.</text>
</comment>
<dbReference type="InterPro" id="IPR058163">
    <property type="entry name" value="LysR-type_TF_proteobact-type"/>
</dbReference>
<dbReference type="Proteomes" id="UP000494363">
    <property type="component" value="Unassembled WGS sequence"/>
</dbReference>
<organism evidence="6 7">
    <name type="scientific">Paraburkholderia humisilvae</name>
    <dbReference type="NCBI Taxonomy" id="627669"/>
    <lineage>
        <taxon>Bacteria</taxon>
        <taxon>Pseudomonadati</taxon>
        <taxon>Pseudomonadota</taxon>
        <taxon>Betaproteobacteria</taxon>
        <taxon>Burkholderiales</taxon>
        <taxon>Burkholderiaceae</taxon>
        <taxon>Paraburkholderia</taxon>
    </lineage>
</organism>
<dbReference type="RefSeq" id="WP_246356011.1">
    <property type="nucleotide sequence ID" value="NZ_CADIKH010000024.1"/>
</dbReference>
<dbReference type="Gene3D" id="1.10.10.10">
    <property type="entry name" value="Winged helix-like DNA-binding domain superfamily/Winged helix DNA-binding domain"/>
    <property type="match status" value="1"/>
</dbReference>
<dbReference type="InterPro" id="IPR036388">
    <property type="entry name" value="WH-like_DNA-bd_sf"/>
</dbReference>
<dbReference type="GO" id="GO:0043565">
    <property type="term" value="F:sequence-specific DNA binding"/>
    <property type="evidence" value="ECO:0007669"/>
    <property type="project" value="TreeGrafter"/>
</dbReference>
<dbReference type="AlphaFoldDB" id="A0A6J5EHF8"/>
<dbReference type="Pfam" id="PF00126">
    <property type="entry name" value="HTH_1"/>
    <property type="match status" value="1"/>
</dbReference>
<evidence type="ECO:0000313" key="6">
    <source>
        <dbReference type="EMBL" id="CAB3764495.1"/>
    </source>
</evidence>
<dbReference type="EMBL" id="CADIKH010000024">
    <property type="protein sequence ID" value="CAB3764495.1"/>
    <property type="molecule type" value="Genomic_DNA"/>
</dbReference>
<evidence type="ECO:0000256" key="2">
    <source>
        <dbReference type="ARBA" id="ARBA00023015"/>
    </source>
</evidence>
<protein>
    <submittedName>
        <fullName evidence="6">Glycine cleavage system transcriptional activator</fullName>
    </submittedName>
</protein>
<evidence type="ECO:0000313" key="7">
    <source>
        <dbReference type="Proteomes" id="UP000494363"/>
    </source>
</evidence>
<dbReference type="Pfam" id="PF03466">
    <property type="entry name" value="LysR_substrate"/>
    <property type="match status" value="1"/>
</dbReference>
<name>A0A6J5EHF8_9BURK</name>
<evidence type="ECO:0000259" key="5">
    <source>
        <dbReference type="PROSITE" id="PS50931"/>
    </source>
</evidence>
<keyword evidence="7" id="KW-1185">Reference proteome</keyword>